<dbReference type="RefSeq" id="WP_090696910.1">
    <property type="nucleotide sequence ID" value="NZ_FOSP01000002.1"/>
</dbReference>
<sequence>MHLKKIALIWLWIIAGIGMSLLYASDVSYPLHYELDYDQHYNRLLDRALFTQLDHSAVYRVQQDLAAVYHQDLNWKRDIRLSQQPLSDGVIGPVTLFWLQRFAHDFRIEPIGDYVDDLINRLEKIAEFSNLFPEETMILLSADFAEWNDTEPSIQRDLDYDIRRFGSFQALLDLVYRYRSLNELFYIPGMADDSVSSLFYYQLTQEDFKLLQSKTQIMAALQKLENKQFENFSLLEEAVSGVLQTYPNLFQRLLPAIQKYYRNKPFTITKAFIAFLNQAMMGDPHMAALNNVIAGLLETELVDIAYPAQTLFDHAAQAKIIAALGVCTASLHNQYTLSLIFSDEDFLALEKDLLNNQTYHNMPEIRKHLKLIRGLRQRSGACNETEQQDVNAFVSNLYANVVQPAIAFLYQKRPVFDTSATFEWDGSGCGCVLDKLSGTVYGFYPYWLADNEKQTVDFSVLTRVAYYGLSFDTSGSINHANDDKSNFDLKRFLKKNPFVQAARKHDSKVDWVIHKDRYFWDKTWGTLDSSQKANIFAKLSDDIFQLLTRTLDADYAKWTFGILPTPTQGDGVTFDFRGYPKDAVSIDLLNRFYDELTKRLNTAGNDYFVNIMVTQSELDEGFYRFTNLLERMTGIQPNDAPSSYQQLDIRDDLKSKILVLLEEPVTMTKKDLRLRIENGGLYGILRGLLLRNVIPVIEFDGHNWEQLEDDIVYFKDNFGGAGFWSMPLNEPAMPAELSGRCSEIQTIGGCLVRHFQQAERDGQPDSLLDQFVCENRHFFWTALMILAVLSFILLVSYQCSCRFYGKNKNLYFMVIFVTIIPALIVALLLLLYDPMLETLAEGNIPLIVVISGGILASIVFYLKQQSQRKRPTRPKQKAVIA</sequence>
<keyword evidence="1" id="KW-0472">Membrane</keyword>
<proteinExistence type="predicted"/>
<dbReference type="OrthoDB" id="8540209at2"/>
<organism evidence="2 3">
    <name type="scientific">Nitrosomonas aestuarii</name>
    <dbReference type="NCBI Taxonomy" id="52441"/>
    <lineage>
        <taxon>Bacteria</taxon>
        <taxon>Pseudomonadati</taxon>
        <taxon>Pseudomonadota</taxon>
        <taxon>Betaproteobacteria</taxon>
        <taxon>Nitrosomonadales</taxon>
        <taxon>Nitrosomonadaceae</taxon>
        <taxon>Nitrosomonas</taxon>
    </lineage>
</organism>
<gene>
    <name evidence="2" type="ORF">SAMN05216302_1002152</name>
</gene>
<dbReference type="AlphaFoldDB" id="A0A1I3Y0Q4"/>
<keyword evidence="3" id="KW-1185">Reference proteome</keyword>
<reference evidence="3" key="1">
    <citation type="submission" date="2016-10" db="EMBL/GenBank/DDBJ databases">
        <authorList>
            <person name="Varghese N."/>
            <person name="Submissions S."/>
        </authorList>
    </citation>
    <scope>NUCLEOTIDE SEQUENCE [LARGE SCALE GENOMIC DNA]</scope>
    <source>
        <strain evidence="3">Nm69</strain>
    </source>
</reference>
<accession>A0A1I3Y0Q4</accession>
<evidence type="ECO:0000256" key="1">
    <source>
        <dbReference type="SAM" id="Phobius"/>
    </source>
</evidence>
<feature type="transmembrane region" description="Helical" evidence="1">
    <location>
        <begin position="778"/>
        <end position="797"/>
    </location>
</feature>
<evidence type="ECO:0000313" key="3">
    <source>
        <dbReference type="Proteomes" id="UP000199533"/>
    </source>
</evidence>
<protein>
    <submittedName>
        <fullName evidence="2">Uncharacterized protein</fullName>
    </submittedName>
</protein>
<dbReference type="STRING" id="52441.SAMN05216302_1002152"/>
<dbReference type="Proteomes" id="UP000199533">
    <property type="component" value="Unassembled WGS sequence"/>
</dbReference>
<feature type="transmembrane region" description="Helical" evidence="1">
    <location>
        <begin position="844"/>
        <end position="862"/>
    </location>
</feature>
<keyword evidence="1" id="KW-0812">Transmembrane</keyword>
<evidence type="ECO:0000313" key="2">
    <source>
        <dbReference type="EMBL" id="SFK24816.1"/>
    </source>
</evidence>
<dbReference type="EMBL" id="FOSP01000002">
    <property type="protein sequence ID" value="SFK24816.1"/>
    <property type="molecule type" value="Genomic_DNA"/>
</dbReference>
<keyword evidence="1" id="KW-1133">Transmembrane helix</keyword>
<feature type="transmembrane region" description="Helical" evidence="1">
    <location>
        <begin position="809"/>
        <end position="832"/>
    </location>
</feature>
<name>A0A1I3Y0Q4_9PROT</name>